<dbReference type="STRING" id="400682.A0A1X7VDJ3"/>
<dbReference type="Pfam" id="PF14291">
    <property type="entry name" value="DUF4371"/>
    <property type="match status" value="1"/>
</dbReference>
<dbReference type="PANTHER" id="PTHR45749:SF21">
    <property type="entry name" value="DUF4371 DOMAIN-CONTAINING PROTEIN"/>
    <property type="match status" value="1"/>
</dbReference>
<dbReference type="EnsemblMetazoa" id="Aqu2.1.38063_001">
    <property type="protein sequence ID" value="Aqu2.1.38063_001"/>
    <property type="gene ID" value="Aqu2.1.38063"/>
</dbReference>
<dbReference type="eggNOG" id="ENOG502SUNP">
    <property type="taxonomic scope" value="Eukaryota"/>
</dbReference>
<dbReference type="InterPro" id="IPR006580">
    <property type="entry name" value="Znf_TTF"/>
</dbReference>
<dbReference type="OrthoDB" id="6159421at2759"/>
<evidence type="ECO:0000256" key="1">
    <source>
        <dbReference type="SAM" id="MobiDB-lite"/>
    </source>
</evidence>
<name>A0A1X7VDJ3_AMPQE</name>
<accession>A0A1X7VDJ3</accession>
<dbReference type="InterPro" id="IPR025398">
    <property type="entry name" value="DUF4371"/>
</dbReference>
<feature type="compositionally biased region" description="Polar residues" evidence="1">
    <location>
        <begin position="1"/>
        <end position="15"/>
    </location>
</feature>
<dbReference type="InParanoid" id="A0A1X7VDJ3"/>
<sequence>MDITSYFKSHSNKPFPSSCADDSSSSEEELEIPPAKKPCVSKTTSLPSNSKQSKCRSTKASSNRKCQNKWEKEFTWLEYNADIDGAFCKNCKTSGRSLEQTGGVWTSTPFRNWKKAVEKMKAHSQTNTHIMAYQGTLSTQHSGSVFQQLQNVAEQDRRINRVAVKSFFRCAHFLAQHHIPNTTNFDGLVDLVVSCGGEHLRNFLDRTGRNAVYTSHVAVVEFMESLGIWVEKSIQKHLNRAQYFCIMADECTDIATIEEMAVFYRWEEDGVPVEHFLEVLHFKQANAESIYLALIECLNEKNLQVSKIIGMGFDGASTFAGIRTGVQTRIKK</sequence>
<feature type="compositionally biased region" description="Polar residues" evidence="1">
    <location>
        <begin position="41"/>
        <end position="52"/>
    </location>
</feature>
<organism evidence="3">
    <name type="scientific">Amphimedon queenslandica</name>
    <name type="common">Sponge</name>
    <dbReference type="NCBI Taxonomy" id="400682"/>
    <lineage>
        <taxon>Eukaryota</taxon>
        <taxon>Metazoa</taxon>
        <taxon>Porifera</taxon>
        <taxon>Demospongiae</taxon>
        <taxon>Heteroscleromorpha</taxon>
        <taxon>Haplosclerida</taxon>
        <taxon>Niphatidae</taxon>
        <taxon>Amphimedon</taxon>
    </lineage>
</organism>
<protein>
    <recommendedName>
        <fullName evidence="2">TTF-type domain-containing protein</fullName>
    </recommendedName>
</protein>
<dbReference type="SMART" id="SM00597">
    <property type="entry name" value="ZnF_TTF"/>
    <property type="match status" value="1"/>
</dbReference>
<proteinExistence type="predicted"/>
<dbReference type="OMA" id="HANSENH"/>
<feature type="region of interest" description="Disordered" evidence="1">
    <location>
        <begin position="1"/>
        <end position="58"/>
    </location>
</feature>
<evidence type="ECO:0000313" key="3">
    <source>
        <dbReference type="EnsemblMetazoa" id="Aqu2.1.38063_001"/>
    </source>
</evidence>
<reference evidence="3" key="1">
    <citation type="submission" date="2017-05" db="UniProtKB">
        <authorList>
            <consortium name="EnsemblMetazoa"/>
        </authorList>
    </citation>
    <scope>IDENTIFICATION</scope>
</reference>
<dbReference type="PANTHER" id="PTHR45749">
    <property type="match status" value="1"/>
</dbReference>
<feature type="domain" description="TTF-type" evidence="2">
    <location>
        <begin position="62"/>
        <end position="143"/>
    </location>
</feature>
<dbReference type="AlphaFoldDB" id="A0A1X7VDJ3"/>
<evidence type="ECO:0000259" key="2">
    <source>
        <dbReference type="SMART" id="SM00597"/>
    </source>
</evidence>